<evidence type="ECO:0000313" key="2">
    <source>
        <dbReference type="EMBL" id="CDI55353.1"/>
    </source>
</evidence>
<name>A0A077R7Z5_9BASI</name>
<dbReference type="EMBL" id="HG529646">
    <property type="protein sequence ID" value="CDI55353.1"/>
    <property type="molecule type" value="Genomic_DNA"/>
</dbReference>
<organism evidence="2">
    <name type="scientific">Melanopsichium pennsylvanicum 4</name>
    <dbReference type="NCBI Taxonomy" id="1398559"/>
    <lineage>
        <taxon>Eukaryota</taxon>
        <taxon>Fungi</taxon>
        <taxon>Dikarya</taxon>
        <taxon>Basidiomycota</taxon>
        <taxon>Ustilaginomycotina</taxon>
        <taxon>Ustilaginomycetes</taxon>
        <taxon>Ustilaginales</taxon>
        <taxon>Ustilaginaceae</taxon>
        <taxon>Melanopsichium</taxon>
    </lineage>
</organism>
<proteinExistence type="predicted"/>
<reference evidence="2" key="1">
    <citation type="journal article" date="2014" name="Genome Biol. Evol.">
        <title>Gene Loss Rather Than Gene Gain Is Associated with a Host Jump from Monocots to Dicots in the Smut Fungus Melanopsichium pennsylvanicum.</title>
        <authorList>
            <person name="Sharma R."/>
            <person name="Mishra B."/>
            <person name="Runge F."/>
            <person name="Thines M."/>
        </authorList>
    </citation>
    <scope>NUCLEOTIDE SEQUENCE</scope>
    <source>
        <strain evidence="2">4</strain>
    </source>
</reference>
<feature type="region of interest" description="Disordered" evidence="1">
    <location>
        <begin position="46"/>
        <end position="79"/>
    </location>
</feature>
<feature type="region of interest" description="Disordered" evidence="1">
    <location>
        <begin position="92"/>
        <end position="123"/>
    </location>
</feature>
<protein>
    <submittedName>
        <fullName evidence="2">Uncharacterized protein</fullName>
    </submittedName>
</protein>
<dbReference type="AlphaFoldDB" id="A0A077R7Z5"/>
<feature type="compositionally biased region" description="Basic and acidic residues" evidence="1">
    <location>
        <begin position="105"/>
        <end position="123"/>
    </location>
</feature>
<accession>A0A077R7Z5</accession>
<sequence>MYMIGKLDLVRYQVHLTESHRYPGEQKDTRERKTANANISFLEIEPNEAEEVRSKLTPHGSKPDFSGRSMGKTTEPASAYIGSNCQGTIATSHLPRKFHSSNIYLEERRGRKSADRSSLRELR</sequence>
<evidence type="ECO:0000256" key="1">
    <source>
        <dbReference type="SAM" id="MobiDB-lite"/>
    </source>
</evidence>